<name>A0ABV0R0N6_9TELE</name>
<feature type="transmembrane region" description="Helical" evidence="2">
    <location>
        <begin position="83"/>
        <end position="101"/>
    </location>
</feature>
<protein>
    <submittedName>
        <fullName evidence="4">Uncharacterized protein</fullName>
    </submittedName>
</protein>
<keyword evidence="2" id="KW-1133">Transmembrane helix</keyword>
<keyword evidence="2" id="KW-0472">Membrane</keyword>
<feature type="chain" id="PRO_5046277472" evidence="3">
    <location>
        <begin position="26"/>
        <end position="114"/>
    </location>
</feature>
<evidence type="ECO:0000313" key="4">
    <source>
        <dbReference type="EMBL" id="MEQ2201596.1"/>
    </source>
</evidence>
<keyword evidence="1" id="KW-0406">Ion transport</keyword>
<gene>
    <name evidence="4" type="ORF">XENOCAPTIV_014836</name>
</gene>
<keyword evidence="1" id="KW-0813">Transport</keyword>
<organism evidence="4 5">
    <name type="scientific">Xenoophorus captivus</name>
    <dbReference type="NCBI Taxonomy" id="1517983"/>
    <lineage>
        <taxon>Eukaryota</taxon>
        <taxon>Metazoa</taxon>
        <taxon>Chordata</taxon>
        <taxon>Craniata</taxon>
        <taxon>Vertebrata</taxon>
        <taxon>Euteleostomi</taxon>
        <taxon>Actinopterygii</taxon>
        <taxon>Neopterygii</taxon>
        <taxon>Teleostei</taxon>
        <taxon>Neoteleostei</taxon>
        <taxon>Acanthomorphata</taxon>
        <taxon>Ovalentaria</taxon>
        <taxon>Atherinomorphae</taxon>
        <taxon>Cyprinodontiformes</taxon>
        <taxon>Goodeidae</taxon>
        <taxon>Xenoophorus</taxon>
    </lineage>
</organism>
<reference evidence="4 5" key="1">
    <citation type="submission" date="2021-06" db="EMBL/GenBank/DDBJ databases">
        <authorList>
            <person name="Palmer J.M."/>
        </authorList>
    </citation>
    <scope>NUCLEOTIDE SEQUENCE [LARGE SCALE GENOMIC DNA]</scope>
    <source>
        <strain evidence="4 5">XC_2019</strain>
        <tissue evidence="4">Muscle</tissue>
    </source>
</reference>
<evidence type="ECO:0000256" key="3">
    <source>
        <dbReference type="SAM" id="SignalP"/>
    </source>
</evidence>
<accession>A0ABV0R0N6</accession>
<evidence type="ECO:0000256" key="1">
    <source>
        <dbReference type="ARBA" id="ARBA00023065"/>
    </source>
</evidence>
<proteinExistence type="predicted"/>
<keyword evidence="2" id="KW-0812">Transmembrane</keyword>
<evidence type="ECO:0000256" key="2">
    <source>
        <dbReference type="SAM" id="Phobius"/>
    </source>
</evidence>
<evidence type="ECO:0000313" key="5">
    <source>
        <dbReference type="Proteomes" id="UP001434883"/>
    </source>
</evidence>
<dbReference type="InterPro" id="IPR051171">
    <property type="entry name" value="CaCA"/>
</dbReference>
<dbReference type="Proteomes" id="UP001434883">
    <property type="component" value="Unassembled WGS sequence"/>
</dbReference>
<dbReference type="PANTHER" id="PTHR11878">
    <property type="entry name" value="SODIUM/CALCIUM EXCHANGER"/>
    <property type="match status" value="1"/>
</dbReference>
<dbReference type="PANTHER" id="PTHR11878:SF77">
    <property type="entry name" value="SODIUM_CALCIUM EXCHANGER 2 ISOFORM X1"/>
    <property type="match status" value="1"/>
</dbReference>
<dbReference type="EMBL" id="JAHRIN010028278">
    <property type="protein sequence ID" value="MEQ2201596.1"/>
    <property type="molecule type" value="Genomic_DNA"/>
</dbReference>
<keyword evidence="3" id="KW-0732">Signal</keyword>
<comment type="caution">
    <text evidence="4">The sequence shown here is derived from an EMBL/GenBank/DDBJ whole genome shotgun (WGS) entry which is preliminary data.</text>
</comment>
<sequence length="114" mass="12460">MGLLSVHSSPLFFLFLLLLCHPCISIRPQVLERASALEQPQSSANTTGSGKRTCTGVVVCKPGILLPVWLPLNPPVEEQTGRAIIYFLSLMYIFLGVSIIADRFMASIEVITSQ</sequence>
<keyword evidence="5" id="KW-1185">Reference proteome</keyword>
<feature type="signal peptide" evidence="3">
    <location>
        <begin position="1"/>
        <end position="25"/>
    </location>
</feature>
<feature type="non-terminal residue" evidence="4">
    <location>
        <position position="114"/>
    </location>
</feature>